<dbReference type="GO" id="GO:0005975">
    <property type="term" value="P:carbohydrate metabolic process"/>
    <property type="evidence" value="ECO:0007669"/>
    <property type="project" value="InterPro"/>
</dbReference>
<dbReference type="GO" id="GO:0009341">
    <property type="term" value="C:beta-galactosidase complex"/>
    <property type="evidence" value="ECO:0007669"/>
    <property type="project" value="InterPro"/>
</dbReference>
<dbReference type="SUPFAM" id="SSF51445">
    <property type="entry name" value="(Trans)glycosidases"/>
    <property type="match status" value="1"/>
</dbReference>
<dbReference type="AlphaFoldDB" id="A0A7X5BYH3"/>
<dbReference type="OrthoDB" id="9800974at2"/>
<dbReference type="InterPro" id="IPR017853">
    <property type="entry name" value="GH"/>
</dbReference>
<evidence type="ECO:0000313" key="11">
    <source>
        <dbReference type="EMBL" id="NBC69707.1"/>
    </source>
</evidence>
<keyword evidence="7" id="KW-0326">Glycosidase</keyword>
<feature type="domain" description="Glycoside hydrolase family 42 N-terminal" evidence="9">
    <location>
        <begin position="7"/>
        <end position="303"/>
    </location>
</feature>
<organism evidence="11 12">
    <name type="scientific">Paenibacillus sacheonensis</name>
    <dbReference type="NCBI Taxonomy" id="742054"/>
    <lineage>
        <taxon>Bacteria</taxon>
        <taxon>Bacillati</taxon>
        <taxon>Bacillota</taxon>
        <taxon>Bacilli</taxon>
        <taxon>Bacillales</taxon>
        <taxon>Paenibacillaceae</taxon>
        <taxon>Paenibacillus</taxon>
    </lineage>
</organism>
<keyword evidence="6" id="KW-0862">Zinc</keyword>
<reference evidence="11 12" key="1">
    <citation type="submission" date="2020-01" db="EMBL/GenBank/DDBJ databases">
        <title>Paenibacillus soybeanensis sp. nov. isolated from the nodules of soybean (Glycine max(L.) Merr).</title>
        <authorList>
            <person name="Wang H."/>
        </authorList>
    </citation>
    <scope>NUCLEOTIDE SEQUENCE [LARGE SCALE GENOMIC DNA]</scope>
    <source>
        <strain evidence="11 12">DSM 23054</strain>
    </source>
</reference>
<evidence type="ECO:0000256" key="1">
    <source>
        <dbReference type="ARBA" id="ARBA00001412"/>
    </source>
</evidence>
<dbReference type="Gene3D" id="3.40.50.880">
    <property type="match status" value="1"/>
</dbReference>
<dbReference type="GO" id="GO:0004565">
    <property type="term" value="F:beta-galactosidase activity"/>
    <property type="evidence" value="ECO:0007669"/>
    <property type="project" value="UniProtKB-EC"/>
</dbReference>
<keyword evidence="4" id="KW-0479">Metal-binding</keyword>
<dbReference type="InterPro" id="IPR003476">
    <property type="entry name" value="Glyco_hydro_42"/>
</dbReference>
<feature type="domain" description="Beta-galactosidase trimerisation" evidence="10">
    <location>
        <begin position="391"/>
        <end position="507"/>
    </location>
</feature>
<comment type="similarity">
    <text evidence="2">Belongs to the glycosyl hydrolase 42 family.</text>
</comment>
<dbReference type="EMBL" id="JAAAMU010000005">
    <property type="protein sequence ID" value="NBC69707.1"/>
    <property type="molecule type" value="Genomic_DNA"/>
</dbReference>
<dbReference type="PANTHER" id="PTHR36447:SF2">
    <property type="entry name" value="BETA-GALACTOSIDASE YESZ"/>
    <property type="match status" value="1"/>
</dbReference>
<evidence type="ECO:0000256" key="7">
    <source>
        <dbReference type="ARBA" id="ARBA00023295"/>
    </source>
</evidence>
<evidence type="ECO:0000256" key="3">
    <source>
        <dbReference type="ARBA" id="ARBA00012756"/>
    </source>
</evidence>
<sequence>MNVGIAYYPEHCEPRRWAVDYRLLADAGITMIRIAEFAWSAMEPSEGQYDWKWLDDSIALAAEYGIGVVLCTPTACPPIWLTEQYPEVLPVHKNGQAVTFGARQHRSYHSPKYLEHSCRIVEKMAERYGAHPNVLAWQLDNEYGGEVKYDFGPCAKQAFHRYLEDRHGTIEALNASWGTIFWSQRYDRFDQIPLPAPIQSDLMMWHHPSLELEFARFSSNGIVEFARAQTRILRKYTGDRPITTNAFMFSWGDNVNWAELFAELDVAGVDIYSGDEYEIAFYCDAARGALARPFWIMEFGASSPELDRKLELVSQRGCSQFFLFKMKPFPWGQEQAQGRGELLTITGEPARNYGVVQQYTRQLDTKKQEAKYQDPQPTGAPGSADPGRSAAKLALYYHFDSSWCYQLSVGDRLHYPDYVVKTVYRSMYEAHDGLIDVLYSADQLGEHEVVVIPLHTIYDAALEERLIAYVHAGGKLVVTADLFRKNQHNVYLAEVPRLFRELLAWQPNNFILDAIDTRQSILIAHEYGAGGTWVVPRDASNEEWLETMAVVLKA</sequence>
<accession>A0A7X5BYH3</accession>
<dbReference type="InterPro" id="IPR029062">
    <property type="entry name" value="Class_I_gatase-like"/>
</dbReference>
<comment type="catalytic activity">
    <reaction evidence="1">
        <text>Hydrolysis of terminal non-reducing beta-D-galactose residues in beta-D-galactosides.</text>
        <dbReference type="EC" id="3.2.1.23"/>
    </reaction>
</comment>
<gene>
    <name evidence="11" type="ORF">GT003_11950</name>
</gene>
<evidence type="ECO:0000256" key="4">
    <source>
        <dbReference type="ARBA" id="ARBA00022723"/>
    </source>
</evidence>
<dbReference type="CDD" id="cd03143">
    <property type="entry name" value="A4_beta-galactosidase_middle_domain"/>
    <property type="match status" value="1"/>
</dbReference>
<name>A0A7X5BYH3_9BACL</name>
<comment type="caution">
    <text evidence="11">The sequence shown here is derived from an EMBL/GenBank/DDBJ whole genome shotgun (WGS) entry which is preliminary data.</text>
</comment>
<dbReference type="PANTHER" id="PTHR36447">
    <property type="entry name" value="BETA-GALACTOSIDASE GANA"/>
    <property type="match status" value="1"/>
</dbReference>
<dbReference type="InterPro" id="IPR013529">
    <property type="entry name" value="Glyco_hydro_42_N"/>
</dbReference>
<evidence type="ECO:0000256" key="6">
    <source>
        <dbReference type="ARBA" id="ARBA00022833"/>
    </source>
</evidence>
<evidence type="ECO:0000256" key="8">
    <source>
        <dbReference type="SAM" id="MobiDB-lite"/>
    </source>
</evidence>
<evidence type="ECO:0000256" key="5">
    <source>
        <dbReference type="ARBA" id="ARBA00022801"/>
    </source>
</evidence>
<dbReference type="InterPro" id="IPR013738">
    <property type="entry name" value="Beta_galactosidase_Trimer"/>
</dbReference>
<dbReference type="EC" id="3.2.1.23" evidence="3"/>
<dbReference type="GO" id="GO:0046872">
    <property type="term" value="F:metal ion binding"/>
    <property type="evidence" value="ECO:0007669"/>
    <property type="project" value="UniProtKB-KW"/>
</dbReference>
<dbReference type="SUPFAM" id="SSF52317">
    <property type="entry name" value="Class I glutamine amidotransferase-like"/>
    <property type="match status" value="1"/>
</dbReference>
<dbReference type="Pfam" id="PF02449">
    <property type="entry name" value="Glyco_hydro_42"/>
    <property type="match status" value="1"/>
</dbReference>
<keyword evidence="5" id="KW-0378">Hydrolase</keyword>
<protein>
    <recommendedName>
        <fullName evidence="3">beta-galactosidase</fullName>
        <ecNumber evidence="3">3.2.1.23</ecNumber>
    </recommendedName>
</protein>
<dbReference type="Gene3D" id="3.20.20.80">
    <property type="entry name" value="Glycosidases"/>
    <property type="match status" value="1"/>
</dbReference>
<evidence type="ECO:0000259" key="9">
    <source>
        <dbReference type="Pfam" id="PF02449"/>
    </source>
</evidence>
<keyword evidence="12" id="KW-1185">Reference proteome</keyword>
<evidence type="ECO:0000313" key="12">
    <source>
        <dbReference type="Proteomes" id="UP000558113"/>
    </source>
</evidence>
<proteinExistence type="inferred from homology"/>
<feature type="region of interest" description="Disordered" evidence="8">
    <location>
        <begin position="366"/>
        <end position="386"/>
    </location>
</feature>
<dbReference type="RefSeq" id="WP_161697831.1">
    <property type="nucleotide sequence ID" value="NZ_JAAAMU010000005.1"/>
</dbReference>
<evidence type="ECO:0000259" key="10">
    <source>
        <dbReference type="Pfam" id="PF08532"/>
    </source>
</evidence>
<evidence type="ECO:0000256" key="2">
    <source>
        <dbReference type="ARBA" id="ARBA00005940"/>
    </source>
</evidence>
<dbReference type="Proteomes" id="UP000558113">
    <property type="component" value="Unassembled WGS sequence"/>
</dbReference>
<dbReference type="Pfam" id="PF08532">
    <property type="entry name" value="Glyco_hydro_42M"/>
    <property type="match status" value="1"/>
</dbReference>